<keyword evidence="1" id="KW-0472">Membrane</keyword>
<dbReference type="AlphaFoldDB" id="A0A857JJP5"/>
<feature type="transmembrane region" description="Helical" evidence="1">
    <location>
        <begin position="6"/>
        <end position="31"/>
    </location>
</feature>
<evidence type="ECO:0000256" key="1">
    <source>
        <dbReference type="SAM" id="Phobius"/>
    </source>
</evidence>
<reference evidence="2 3" key="1">
    <citation type="submission" date="2019-12" db="EMBL/GenBank/DDBJ databases">
        <title>Genome sequencing and assembly of endphytes of Porphyra tenera.</title>
        <authorList>
            <person name="Park J.M."/>
            <person name="Shin R."/>
            <person name="Jo S.H."/>
        </authorList>
    </citation>
    <scope>NUCLEOTIDE SEQUENCE [LARGE SCALE GENOMIC DNA]</scope>
    <source>
        <strain evidence="2 3">GPM4</strain>
    </source>
</reference>
<name>A0A857JJP5_9ALTE</name>
<evidence type="ECO:0000313" key="2">
    <source>
        <dbReference type="EMBL" id="QHJ11370.1"/>
    </source>
</evidence>
<dbReference type="Proteomes" id="UP000464524">
    <property type="component" value="Chromosome"/>
</dbReference>
<organism evidence="2 3">
    <name type="scientific">Paraglaciecola mesophila</name>
    <dbReference type="NCBI Taxonomy" id="197222"/>
    <lineage>
        <taxon>Bacteria</taxon>
        <taxon>Pseudomonadati</taxon>
        <taxon>Pseudomonadota</taxon>
        <taxon>Gammaproteobacteria</taxon>
        <taxon>Alteromonadales</taxon>
        <taxon>Alteromonadaceae</taxon>
        <taxon>Paraglaciecola</taxon>
    </lineage>
</organism>
<protein>
    <submittedName>
        <fullName evidence="2">Uncharacterized protein</fullName>
    </submittedName>
</protein>
<gene>
    <name evidence="2" type="ORF">FX988_01599</name>
</gene>
<keyword evidence="1" id="KW-0812">Transmembrane</keyword>
<dbReference type="KEGG" id="pmes:FX988_01599"/>
<keyword evidence="3" id="KW-1185">Reference proteome</keyword>
<accession>A0A857JJP5</accession>
<sequence>MQEFDITHFWMLGVMVIMCLFFGAAVLGHIYKNHH</sequence>
<proteinExistence type="predicted"/>
<dbReference type="EMBL" id="CP047656">
    <property type="protein sequence ID" value="QHJ11370.1"/>
    <property type="molecule type" value="Genomic_DNA"/>
</dbReference>
<evidence type="ECO:0000313" key="3">
    <source>
        <dbReference type="Proteomes" id="UP000464524"/>
    </source>
</evidence>
<keyword evidence="1" id="KW-1133">Transmembrane helix</keyword>